<name>A0A6G7WJI2_9LACT</name>
<dbReference type="Proteomes" id="UP000501830">
    <property type="component" value="Chromosome"/>
</dbReference>
<evidence type="ECO:0000313" key="2">
    <source>
        <dbReference type="EMBL" id="QIK52423.1"/>
    </source>
</evidence>
<reference evidence="2 3" key="1">
    <citation type="journal article" date="2017" name="Int. J. Syst. Evol. Microbiol.">
        <title>Jeotgalibaca porci sp. nov. and Jeotgalibaca arthritidis sp. nov., isolated from pigs, and emended description of the genus Jeotgalibaca.</title>
        <authorList>
            <person name="Zamora L."/>
            <person name="Perez-Sancho M."/>
            <person name="Dominguez L."/>
            <person name="Fernandez-Garayzabal J.F."/>
            <person name="Vela A.I."/>
        </authorList>
    </citation>
    <scope>NUCLEOTIDE SEQUENCE [LARGE SCALE GENOMIC DNA]</scope>
    <source>
        <strain evidence="2 3">CCUG 69148</strain>
    </source>
</reference>
<proteinExistence type="predicted"/>
<evidence type="ECO:0000256" key="1">
    <source>
        <dbReference type="SAM" id="Phobius"/>
    </source>
</evidence>
<organism evidence="2 3">
    <name type="scientific">Jeotgalibaca porci</name>
    <dbReference type="NCBI Taxonomy" id="1868793"/>
    <lineage>
        <taxon>Bacteria</taxon>
        <taxon>Bacillati</taxon>
        <taxon>Bacillota</taxon>
        <taxon>Bacilli</taxon>
        <taxon>Lactobacillales</taxon>
        <taxon>Carnobacteriaceae</taxon>
        <taxon>Jeotgalibaca</taxon>
    </lineage>
</organism>
<keyword evidence="3" id="KW-1185">Reference proteome</keyword>
<keyword evidence="1" id="KW-0472">Membrane</keyword>
<gene>
    <name evidence="2" type="ORF">G7058_10430</name>
</gene>
<dbReference type="GeneID" id="94553701"/>
<dbReference type="AlphaFoldDB" id="A0A6G7WJI2"/>
<keyword evidence="1" id="KW-0812">Transmembrane</keyword>
<feature type="transmembrane region" description="Helical" evidence="1">
    <location>
        <begin position="6"/>
        <end position="26"/>
    </location>
</feature>
<sequence length="159" mass="18442">MKKNNVLLWTILTGIVVTIFLIFGPLKKDVWDINASKLEDLTDSLSDPMVINDFSKWTPFEWDTLYSFSPYTTKETIYDIVGYKWDNISETVNDNMNQIVFVKDGKVVCYLYGYPENTKSSYNFGEYEGEYITVNSQQKLSFDTEIGADGIRYFNSINH</sequence>
<protein>
    <submittedName>
        <fullName evidence="2">Uncharacterized protein</fullName>
    </submittedName>
</protein>
<accession>A0A6G7WJI2</accession>
<dbReference type="KEGG" id="jpo:G7058_10430"/>
<dbReference type="EMBL" id="CP049889">
    <property type="protein sequence ID" value="QIK52423.1"/>
    <property type="molecule type" value="Genomic_DNA"/>
</dbReference>
<evidence type="ECO:0000313" key="3">
    <source>
        <dbReference type="Proteomes" id="UP000501830"/>
    </source>
</evidence>
<keyword evidence="1" id="KW-1133">Transmembrane helix</keyword>
<dbReference type="RefSeq" id="WP_166063452.1">
    <property type="nucleotide sequence ID" value="NZ_CP049889.1"/>
</dbReference>